<dbReference type="RefSeq" id="WP_115280285.1">
    <property type="nucleotide sequence ID" value="NZ_AP022600.1"/>
</dbReference>
<accession>A0A378TL14</accession>
<keyword evidence="1 2" id="KW-0238">DNA-binding</keyword>
<feature type="region of interest" description="Disordered" evidence="3">
    <location>
        <begin position="121"/>
        <end position="146"/>
    </location>
</feature>
<keyword evidence="5" id="KW-1185">Reference proteome</keyword>
<dbReference type="NCBIfam" id="NF004512">
    <property type="entry name" value="PRK05853.1"/>
    <property type="match status" value="1"/>
</dbReference>
<evidence type="ECO:0000313" key="5">
    <source>
        <dbReference type="Proteomes" id="UP000254978"/>
    </source>
</evidence>
<dbReference type="SUPFAM" id="SSF50249">
    <property type="entry name" value="Nucleic acid-binding proteins"/>
    <property type="match status" value="1"/>
</dbReference>
<reference evidence="4 5" key="1">
    <citation type="submission" date="2018-06" db="EMBL/GenBank/DDBJ databases">
        <authorList>
            <consortium name="Pathogen Informatics"/>
            <person name="Doyle S."/>
        </authorList>
    </citation>
    <scope>NUCLEOTIDE SEQUENCE [LARGE SCALE GENOMIC DNA]</scope>
    <source>
        <strain evidence="4 5">NCTC10821</strain>
    </source>
</reference>
<dbReference type="PROSITE" id="PS50935">
    <property type="entry name" value="SSB"/>
    <property type="match status" value="1"/>
</dbReference>
<organism evidence="4 5">
    <name type="scientific">Mycolicibacterium tokaiense</name>
    <dbReference type="NCBI Taxonomy" id="39695"/>
    <lineage>
        <taxon>Bacteria</taxon>
        <taxon>Bacillati</taxon>
        <taxon>Actinomycetota</taxon>
        <taxon>Actinomycetes</taxon>
        <taxon>Mycobacteriales</taxon>
        <taxon>Mycobacteriaceae</taxon>
        <taxon>Mycolicibacterium</taxon>
    </lineage>
</organism>
<name>A0A378TL14_9MYCO</name>
<dbReference type="GO" id="GO:0003697">
    <property type="term" value="F:single-stranded DNA binding"/>
    <property type="evidence" value="ECO:0007669"/>
    <property type="project" value="InterPro"/>
</dbReference>
<dbReference type="PIRSF" id="PIRSF002070">
    <property type="entry name" value="SSB"/>
    <property type="match status" value="1"/>
</dbReference>
<dbReference type="GO" id="GO:0006260">
    <property type="term" value="P:DNA replication"/>
    <property type="evidence" value="ECO:0007669"/>
    <property type="project" value="InterPro"/>
</dbReference>
<sequence>MFETPLTVTGRIVTDPVRRRVGDQELVKFRLASNSRRRTADGVWEPGNSLYLTVNCWGRLAAGVSGSLAKGDAVIASGYVYTSEYEDRDGNKRSSAELRATAVGPDLAWYLVKLERINQPQGTPAQEVAAEEADDDGEEAPLPLSA</sequence>
<dbReference type="Proteomes" id="UP000254978">
    <property type="component" value="Unassembled WGS sequence"/>
</dbReference>
<dbReference type="CDD" id="cd04496">
    <property type="entry name" value="SSB_OBF"/>
    <property type="match status" value="1"/>
</dbReference>
<evidence type="ECO:0000256" key="3">
    <source>
        <dbReference type="SAM" id="MobiDB-lite"/>
    </source>
</evidence>
<evidence type="ECO:0000256" key="1">
    <source>
        <dbReference type="ARBA" id="ARBA00023125"/>
    </source>
</evidence>
<gene>
    <name evidence="4" type="primary">ssb_2</name>
    <name evidence="4" type="ORF">NCTC10821_04872</name>
</gene>
<dbReference type="Pfam" id="PF00436">
    <property type="entry name" value="SSB"/>
    <property type="match status" value="1"/>
</dbReference>
<feature type="compositionally biased region" description="Acidic residues" evidence="3">
    <location>
        <begin position="129"/>
        <end position="139"/>
    </location>
</feature>
<dbReference type="Gene3D" id="2.40.50.140">
    <property type="entry name" value="Nucleic acid-binding proteins"/>
    <property type="match status" value="1"/>
</dbReference>
<dbReference type="EMBL" id="UGQT01000001">
    <property type="protein sequence ID" value="STZ61320.1"/>
    <property type="molecule type" value="Genomic_DNA"/>
</dbReference>
<dbReference type="InterPro" id="IPR012340">
    <property type="entry name" value="NA-bd_OB-fold"/>
</dbReference>
<dbReference type="AlphaFoldDB" id="A0A378TL14"/>
<dbReference type="OrthoDB" id="9809878at2"/>
<protein>
    <recommendedName>
        <fullName evidence="2">Single-stranded DNA-binding protein</fullName>
    </recommendedName>
</protein>
<dbReference type="InterPro" id="IPR000424">
    <property type="entry name" value="Primosome_PriB/ssb"/>
</dbReference>
<proteinExistence type="predicted"/>
<evidence type="ECO:0000313" key="4">
    <source>
        <dbReference type="EMBL" id="STZ61320.1"/>
    </source>
</evidence>
<evidence type="ECO:0000256" key="2">
    <source>
        <dbReference type="PIRNR" id="PIRNR002070"/>
    </source>
</evidence>
<dbReference type="InterPro" id="IPR011344">
    <property type="entry name" value="ssDNA-bd"/>
</dbReference>